<dbReference type="Proteomes" id="UP000616201">
    <property type="component" value="Unassembled WGS sequence"/>
</dbReference>
<sequence>MKQLLGASTLLILFVLGCKTQKKFDFVSPKDGATVVFGQTIPVKLNFPDTSFDSVVYAVDGQVIERKSDTSTFNLDSKSYALGNRSLTAKLYANGKENIAYSNIVILPEAATQYSFELVNEFPHDTSAFTQGLEFSNGFLYETTGQKGESTLRKVEVNTGKVVQKADLGDEYFGEGMTIIGDKIIVLTWRENVGFVFNKATFAKEQTFEYQNSKEGWGICYDGTRLIKSDGSNKLYFLDPITFKETGSIAVFDENGEVDSINELEFIDGKVYANIYQKDVLVIINPENGAVEGNINLVGLYKNPKRLAHENELNGIAYDHKDKRFFVTGKRWNKLFEIKVVKR</sequence>
<dbReference type="InterPro" id="IPR015943">
    <property type="entry name" value="WD40/YVTN_repeat-like_dom_sf"/>
</dbReference>
<dbReference type="EMBL" id="PRDK01000005">
    <property type="protein sequence ID" value="MBE8714106.1"/>
    <property type="molecule type" value="Genomic_DNA"/>
</dbReference>
<dbReference type="Gene3D" id="2.130.10.10">
    <property type="entry name" value="YVTN repeat-like/Quinoprotein amine dehydrogenase"/>
    <property type="match status" value="1"/>
</dbReference>
<evidence type="ECO:0000313" key="2">
    <source>
        <dbReference type="Proteomes" id="UP000616201"/>
    </source>
</evidence>
<dbReference type="Pfam" id="PF05096">
    <property type="entry name" value="Glu_cyclase_2"/>
    <property type="match status" value="1"/>
</dbReference>
<gene>
    <name evidence="1" type="ORF">C4F49_10475</name>
</gene>
<dbReference type="SUPFAM" id="SSF50969">
    <property type="entry name" value="YVTN repeat-like/Quinoprotein amine dehydrogenase"/>
    <property type="match status" value="1"/>
</dbReference>
<name>A0A928UVI4_9SPHI</name>
<dbReference type="AlphaFoldDB" id="A0A928UVI4"/>
<proteinExistence type="predicted"/>
<dbReference type="InterPro" id="IPR011044">
    <property type="entry name" value="Quino_amine_DH_bsu"/>
</dbReference>
<organism evidence="1 2">
    <name type="scientific">Sphingobacterium hungaricum</name>
    <dbReference type="NCBI Taxonomy" id="2082723"/>
    <lineage>
        <taxon>Bacteria</taxon>
        <taxon>Pseudomonadati</taxon>
        <taxon>Bacteroidota</taxon>
        <taxon>Sphingobacteriia</taxon>
        <taxon>Sphingobacteriales</taxon>
        <taxon>Sphingobacteriaceae</taxon>
        <taxon>Sphingobacterium</taxon>
    </lineage>
</organism>
<dbReference type="GO" id="GO:0016603">
    <property type="term" value="F:glutaminyl-peptide cyclotransferase activity"/>
    <property type="evidence" value="ECO:0007669"/>
    <property type="project" value="InterPro"/>
</dbReference>
<accession>A0A928UVI4</accession>
<keyword evidence="2" id="KW-1185">Reference proteome</keyword>
<dbReference type="PANTHER" id="PTHR31270:SF1">
    <property type="entry name" value="GLUTAMINYL-PEPTIDE CYCLOTRANSFERASE"/>
    <property type="match status" value="1"/>
</dbReference>
<dbReference type="Pfam" id="PF17957">
    <property type="entry name" value="Big_7"/>
    <property type="match status" value="1"/>
</dbReference>
<evidence type="ECO:0000313" key="1">
    <source>
        <dbReference type="EMBL" id="MBE8714106.1"/>
    </source>
</evidence>
<dbReference type="InterPro" id="IPR007788">
    <property type="entry name" value="QCT"/>
</dbReference>
<protein>
    <submittedName>
        <fullName evidence="1">Glutamine cyclotransferase</fullName>
    </submittedName>
</protein>
<dbReference type="PROSITE" id="PS51257">
    <property type="entry name" value="PROKAR_LIPOPROTEIN"/>
    <property type="match status" value="1"/>
</dbReference>
<comment type="caution">
    <text evidence="1">The sequence shown here is derived from an EMBL/GenBank/DDBJ whole genome shotgun (WGS) entry which is preliminary data.</text>
</comment>
<dbReference type="PANTHER" id="PTHR31270">
    <property type="entry name" value="GLUTAMINYL-PEPTIDE CYCLOTRANSFERASE"/>
    <property type="match status" value="1"/>
</dbReference>
<reference evidence="1" key="1">
    <citation type="submission" date="2018-02" db="EMBL/GenBank/DDBJ databases">
        <authorList>
            <person name="Vasarhelyi B.M."/>
            <person name="Deshmukh S."/>
            <person name="Balint B."/>
            <person name="Kukolya J."/>
        </authorList>
    </citation>
    <scope>NUCLEOTIDE SEQUENCE</scope>
    <source>
        <strain evidence="1">KB22</strain>
    </source>
</reference>